<dbReference type="Proteomes" id="UP000681720">
    <property type="component" value="Unassembled WGS sequence"/>
</dbReference>
<proteinExistence type="predicted"/>
<protein>
    <submittedName>
        <fullName evidence="2">Uncharacterized protein</fullName>
    </submittedName>
</protein>
<evidence type="ECO:0000313" key="4">
    <source>
        <dbReference type="EMBL" id="CAF4859129.1"/>
    </source>
</evidence>
<comment type="caution">
    <text evidence="2">The sequence shown here is derived from an EMBL/GenBank/DDBJ whole genome shotgun (WGS) entry which is preliminary data.</text>
</comment>
<evidence type="ECO:0000256" key="1">
    <source>
        <dbReference type="SAM" id="Phobius"/>
    </source>
</evidence>
<accession>A0A8S3ASE3</accession>
<dbReference type="PANTHER" id="PTHR20992">
    <property type="entry name" value="AT15442P-RELATED"/>
    <property type="match status" value="1"/>
</dbReference>
<keyword evidence="1" id="KW-0812">Transmembrane</keyword>
<dbReference type="PANTHER" id="PTHR20992:SF9">
    <property type="entry name" value="AT15442P-RELATED"/>
    <property type="match status" value="1"/>
</dbReference>
<reference evidence="2" key="1">
    <citation type="submission" date="2021-02" db="EMBL/GenBank/DDBJ databases">
        <authorList>
            <person name="Nowell W R."/>
        </authorList>
    </citation>
    <scope>NUCLEOTIDE SEQUENCE</scope>
</reference>
<keyword evidence="1" id="KW-0472">Membrane</keyword>
<sequence>LMVFQVVQAIRSQSLITFDFVVLVILASILAILGLLENSSVILVASMLISPLMVCD</sequence>
<feature type="non-terminal residue" evidence="2">
    <location>
        <position position="1"/>
    </location>
</feature>
<dbReference type="Proteomes" id="UP000681967">
    <property type="component" value="Unassembled WGS sequence"/>
</dbReference>
<evidence type="ECO:0000313" key="2">
    <source>
        <dbReference type="EMBL" id="CAF4748229.1"/>
    </source>
</evidence>
<dbReference type="InterPro" id="IPR005240">
    <property type="entry name" value="DUF389"/>
</dbReference>
<dbReference type="EMBL" id="CAJOBI010148750">
    <property type="protein sequence ID" value="CAF4801715.1"/>
    <property type="molecule type" value="Genomic_DNA"/>
</dbReference>
<dbReference type="EMBL" id="CAJOBH010129025">
    <property type="protein sequence ID" value="CAF4748229.1"/>
    <property type="molecule type" value="Genomic_DNA"/>
</dbReference>
<organism evidence="2 5">
    <name type="scientific">Rotaria magnacalcarata</name>
    <dbReference type="NCBI Taxonomy" id="392030"/>
    <lineage>
        <taxon>Eukaryota</taxon>
        <taxon>Metazoa</taxon>
        <taxon>Spiralia</taxon>
        <taxon>Gnathifera</taxon>
        <taxon>Rotifera</taxon>
        <taxon>Eurotatoria</taxon>
        <taxon>Bdelloidea</taxon>
        <taxon>Philodinida</taxon>
        <taxon>Philodinidae</taxon>
        <taxon>Rotaria</taxon>
    </lineage>
</organism>
<name>A0A8S3ASE3_9BILA</name>
<dbReference type="AlphaFoldDB" id="A0A8S3ASE3"/>
<feature type="transmembrane region" description="Helical" evidence="1">
    <location>
        <begin position="20"/>
        <end position="49"/>
    </location>
</feature>
<evidence type="ECO:0000313" key="3">
    <source>
        <dbReference type="EMBL" id="CAF4801715.1"/>
    </source>
</evidence>
<keyword evidence="1" id="KW-1133">Transmembrane helix</keyword>
<dbReference type="EMBL" id="CAJOBJ010164509">
    <property type="protein sequence ID" value="CAF4859129.1"/>
    <property type="molecule type" value="Genomic_DNA"/>
</dbReference>
<evidence type="ECO:0000313" key="5">
    <source>
        <dbReference type="Proteomes" id="UP000681967"/>
    </source>
</evidence>
<gene>
    <name evidence="2" type="ORF">BYL167_LOCUS45984</name>
    <name evidence="4" type="ORF">GIL414_LOCUS49789</name>
    <name evidence="3" type="ORF">SMN809_LOCUS47209</name>
</gene>
<dbReference type="Proteomes" id="UP000676336">
    <property type="component" value="Unassembled WGS sequence"/>
</dbReference>